<sequence>MPSENASRLEFPIANDFHRFLGPKEINRSMKDSWILQKRQAVGSQHPVRFPISYSKHAAVWNLQGIGRWVWMCLIKSRL</sequence>
<dbReference type="EMBL" id="BPLR01011489">
    <property type="protein sequence ID" value="GIY46835.1"/>
    <property type="molecule type" value="Genomic_DNA"/>
</dbReference>
<comment type="caution">
    <text evidence="1">The sequence shown here is derived from an EMBL/GenBank/DDBJ whole genome shotgun (WGS) entry which is preliminary data.</text>
</comment>
<dbReference type="AlphaFoldDB" id="A0AAV4TPS1"/>
<dbReference type="Proteomes" id="UP001054945">
    <property type="component" value="Unassembled WGS sequence"/>
</dbReference>
<evidence type="ECO:0000313" key="1">
    <source>
        <dbReference type="EMBL" id="GIY46835.1"/>
    </source>
</evidence>
<gene>
    <name evidence="1" type="ORF">CEXT_507651</name>
</gene>
<proteinExistence type="predicted"/>
<keyword evidence="2" id="KW-1185">Reference proteome</keyword>
<protein>
    <submittedName>
        <fullName evidence="1">Uncharacterized protein</fullName>
    </submittedName>
</protein>
<organism evidence="1 2">
    <name type="scientific">Caerostris extrusa</name>
    <name type="common">Bark spider</name>
    <name type="synonym">Caerostris bankana</name>
    <dbReference type="NCBI Taxonomy" id="172846"/>
    <lineage>
        <taxon>Eukaryota</taxon>
        <taxon>Metazoa</taxon>
        <taxon>Ecdysozoa</taxon>
        <taxon>Arthropoda</taxon>
        <taxon>Chelicerata</taxon>
        <taxon>Arachnida</taxon>
        <taxon>Araneae</taxon>
        <taxon>Araneomorphae</taxon>
        <taxon>Entelegynae</taxon>
        <taxon>Araneoidea</taxon>
        <taxon>Araneidae</taxon>
        <taxon>Caerostris</taxon>
    </lineage>
</organism>
<accession>A0AAV4TPS1</accession>
<evidence type="ECO:0000313" key="2">
    <source>
        <dbReference type="Proteomes" id="UP001054945"/>
    </source>
</evidence>
<reference evidence="1 2" key="1">
    <citation type="submission" date="2021-06" db="EMBL/GenBank/DDBJ databases">
        <title>Caerostris extrusa draft genome.</title>
        <authorList>
            <person name="Kono N."/>
            <person name="Arakawa K."/>
        </authorList>
    </citation>
    <scope>NUCLEOTIDE SEQUENCE [LARGE SCALE GENOMIC DNA]</scope>
</reference>
<name>A0AAV4TPS1_CAEEX</name>